<gene>
    <name evidence="2" type="ORF">AVDCRST_MAG36-1105</name>
</gene>
<feature type="compositionally biased region" description="Low complexity" evidence="1">
    <location>
        <begin position="129"/>
        <end position="140"/>
    </location>
</feature>
<name>A0A6J4LKJ8_9ACTN</name>
<dbReference type="EMBL" id="CADCUH010000068">
    <property type="protein sequence ID" value="CAA9334670.1"/>
    <property type="molecule type" value="Genomic_DNA"/>
</dbReference>
<feature type="region of interest" description="Disordered" evidence="1">
    <location>
        <begin position="1"/>
        <end position="50"/>
    </location>
</feature>
<protein>
    <submittedName>
        <fullName evidence="2">Various polyols ABC transporter, permease protein 1</fullName>
    </submittedName>
</protein>
<organism evidence="2">
    <name type="scientific">uncultured Nocardioidaceae bacterium</name>
    <dbReference type="NCBI Taxonomy" id="253824"/>
    <lineage>
        <taxon>Bacteria</taxon>
        <taxon>Bacillati</taxon>
        <taxon>Actinomycetota</taxon>
        <taxon>Actinomycetes</taxon>
        <taxon>Propionibacteriales</taxon>
        <taxon>Nocardioidaceae</taxon>
        <taxon>environmental samples</taxon>
    </lineage>
</organism>
<feature type="compositionally biased region" description="Basic residues" evidence="1">
    <location>
        <begin position="35"/>
        <end position="48"/>
    </location>
</feature>
<dbReference type="AlphaFoldDB" id="A0A6J4LKJ8"/>
<accession>A0A6J4LKJ8</accession>
<feature type="compositionally biased region" description="Low complexity" evidence="1">
    <location>
        <begin position="208"/>
        <end position="218"/>
    </location>
</feature>
<reference evidence="2" key="1">
    <citation type="submission" date="2020-02" db="EMBL/GenBank/DDBJ databases">
        <authorList>
            <person name="Meier V. D."/>
        </authorList>
    </citation>
    <scope>NUCLEOTIDE SEQUENCE</scope>
    <source>
        <strain evidence="2">AVDCRST_MAG36</strain>
    </source>
</reference>
<feature type="compositionally biased region" description="Basic residues" evidence="1">
    <location>
        <begin position="306"/>
        <end position="323"/>
    </location>
</feature>
<proteinExistence type="predicted"/>
<sequence>GRHARSAASGPLRQRAGRGAGASAAAALGAAGRAPARRLPVRRTRPARVRGVPARPAGLRRAAVVLRVGRPGARHLGRAGQLRRGLHRPRPAGAVPPRARPRRVLQPAAGRPRTVPRRAHDPDGGAGRGLLPHGGVPPAGHRAHRRGGRLAPDLRAGRPAQRRAAGRRARRVRPRLARRPRLGARRDRPGRDLGRHRPVHGAVPRRTVQGQPGAVRGGPARRGGGAAGVPGDQPARRPRRARGGADPHARGGTAHLRPRLRDDQRGTRRRLARAVLRGLRPRDPGGRRRHRHHRGARPHRGDPARHLARQPGRRRPRRARTGM</sequence>
<evidence type="ECO:0000313" key="2">
    <source>
        <dbReference type="EMBL" id="CAA9334670.1"/>
    </source>
</evidence>
<feature type="compositionally biased region" description="Basic and acidic residues" evidence="1">
    <location>
        <begin position="184"/>
        <end position="195"/>
    </location>
</feature>
<feature type="compositionally biased region" description="Basic residues" evidence="1">
    <location>
        <begin position="160"/>
        <end position="183"/>
    </location>
</feature>
<feature type="non-terminal residue" evidence="2">
    <location>
        <position position="1"/>
    </location>
</feature>
<feature type="region of interest" description="Disordered" evidence="1">
    <location>
        <begin position="75"/>
        <end position="323"/>
    </location>
</feature>
<feature type="compositionally biased region" description="Low complexity" evidence="1">
    <location>
        <begin position="21"/>
        <end position="34"/>
    </location>
</feature>
<feature type="non-terminal residue" evidence="2">
    <location>
        <position position="323"/>
    </location>
</feature>
<feature type="compositionally biased region" description="Basic residues" evidence="1">
    <location>
        <begin position="287"/>
        <end position="298"/>
    </location>
</feature>
<evidence type="ECO:0000256" key="1">
    <source>
        <dbReference type="SAM" id="MobiDB-lite"/>
    </source>
</evidence>